<evidence type="ECO:0000313" key="3">
    <source>
        <dbReference type="Proteomes" id="UP000789831"/>
    </source>
</evidence>
<keyword evidence="1" id="KW-0732">Signal</keyword>
<gene>
    <name evidence="2" type="ORF">AGERDE_LOCUS9617</name>
</gene>
<feature type="chain" id="PRO_5040276293" evidence="1">
    <location>
        <begin position="16"/>
        <end position="85"/>
    </location>
</feature>
<proteinExistence type="predicted"/>
<dbReference type="AlphaFoldDB" id="A0A9N9CRF4"/>
<accession>A0A9N9CRF4</accession>
<sequence length="85" mass="9474">CALILHFWCRGLSQAVDSFLVTLLIPLAGHRRFRVPTIPFSERVGLLCLVVNDALSSPICVDVQVLRAVTGFYNVAVDFESFDQH</sequence>
<organism evidence="2 3">
    <name type="scientific">Ambispora gerdemannii</name>
    <dbReference type="NCBI Taxonomy" id="144530"/>
    <lineage>
        <taxon>Eukaryota</taxon>
        <taxon>Fungi</taxon>
        <taxon>Fungi incertae sedis</taxon>
        <taxon>Mucoromycota</taxon>
        <taxon>Glomeromycotina</taxon>
        <taxon>Glomeromycetes</taxon>
        <taxon>Archaeosporales</taxon>
        <taxon>Ambisporaceae</taxon>
        <taxon>Ambispora</taxon>
    </lineage>
</organism>
<feature type="signal peptide" evidence="1">
    <location>
        <begin position="1"/>
        <end position="15"/>
    </location>
</feature>
<name>A0A9N9CRF4_9GLOM</name>
<reference evidence="2" key="1">
    <citation type="submission" date="2021-06" db="EMBL/GenBank/DDBJ databases">
        <authorList>
            <person name="Kallberg Y."/>
            <person name="Tangrot J."/>
            <person name="Rosling A."/>
        </authorList>
    </citation>
    <scope>NUCLEOTIDE SEQUENCE</scope>
    <source>
        <strain evidence="2">MT106</strain>
    </source>
</reference>
<dbReference type="Proteomes" id="UP000789831">
    <property type="component" value="Unassembled WGS sequence"/>
</dbReference>
<evidence type="ECO:0000256" key="1">
    <source>
        <dbReference type="SAM" id="SignalP"/>
    </source>
</evidence>
<keyword evidence="3" id="KW-1185">Reference proteome</keyword>
<feature type="non-terminal residue" evidence="2">
    <location>
        <position position="1"/>
    </location>
</feature>
<dbReference type="EMBL" id="CAJVPL010002482">
    <property type="protein sequence ID" value="CAG8611547.1"/>
    <property type="molecule type" value="Genomic_DNA"/>
</dbReference>
<protein>
    <submittedName>
        <fullName evidence="2">12635_t:CDS:1</fullName>
    </submittedName>
</protein>
<evidence type="ECO:0000313" key="2">
    <source>
        <dbReference type="EMBL" id="CAG8611547.1"/>
    </source>
</evidence>
<comment type="caution">
    <text evidence="2">The sequence shown here is derived from an EMBL/GenBank/DDBJ whole genome shotgun (WGS) entry which is preliminary data.</text>
</comment>